<gene>
    <name evidence="1" type="ORF">R1sor_018606</name>
</gene>
<reference evidence="1 2" key="1">
    <citation type="submission" date="2024-09" db="EMBL/GenBank/DDBJ databases">
        <title>Chromosome-scale assembly of Riccia sorocarpa.</title>
        <authorList>
            <person name="Paukszto L."/>
        </authorList>
    </citation>
    <scope>NUCLEOTIDE SEQUENCE [LARGE SCALE GENOMIC DNA]</scope>
    <source>
        <strain evidence="1">LP-2024</strain>
        <tissue evidence="1">Aerial parts of the thallus</tissue>
    </source>
</reference>
<organism evidence="1 2">
    <name type="scientific">Riccia sorocarpa</name>
    <dbReference type="NCBI Taxonomy" id="122646"/>
    <lineage>
        <taxon>Eukaryota</taxon>
        <taxon>Viridiplantae</taxon>
        <taxon>Streptophyta</taxon>
        <taxon>Embryophyta</taxon>
        <taxon>Marchantiophyta</taxon>
        <taxon>Marchantiopsida</taxon>
        <taxon>Marchantiidae</taxon>
        <taxon>Marchantiales</taxon>
        <taxon>Ricciaceae</taxon>
        <taxon>Riccia</taxon>
    </lineage>
</organism>
<dbReference type="Proteomes" id="UP001633002">
    <property type="component" value="Unassembled WGS sequence"/>
</dbReference>
<name>A0ABD3IBV2_9MARC</name>
<sequence>MMDKISTTFEYIFGNSRNDRKWLGLLLDGLILFCFGEVYEHNPGHILVSRIVRPASDYNLQVEDLLSVGRRPFQSFQRRNLGQLSIK</sequence>
<evidence type="ECO:0000313" key="1">
    <source>
        <dbReference type="EMBL" id="KAL3700584.1"/>
    </source>
</evidence>
<dbReference type="AlphaFoldDB" id="A0ABD3IBV2"/>
<proteinExistence type="predicted"/>
<protein>
    <submittedName>
        <fullName evidence="1">Uncharacterized protein</fullName>
    </submittedName>
</protein>
<comment type="caution">
    <text evidence="1">The sequence shown here is derived from an EMBL/GenBank/DDBJ whole genome shotgun (WGS) entry which is preliminary data.</text>
</comment>
<accession>A0ABD3IBV2</accession>
<evidence type="ECO:0000313" key="2">
    <source>
        <dbReference type="Proteomes" id="UP001633002"/>
    </source>
</evidence>
<dbReference type="EMBL" id="JBJQOH010000001">
    <property type="protein sequence ID" value="KAL3700584.1"/>
    <property type="molecule type" value="Genomic_DNA"/>
</dbReference>
<keyword evidence="2" id="KW-1185">Reference proteome</keyword>